<feature type="domain" description="CSC1/OSCA1-like cytosolic" evidence="10">
    <location>
        <begin position="215"/>
        <end position="404"/>
    </location>
</feature>
<dbReference type="GO" id="GO:0005886">
    <property type="term" value="C:plasma membrane"/>
    <property type="evidence" value="ECO:0007669"/>
    <property type="project" value="TreeGrafter"/>
</dbReference>
<keyword evidence="4 7" id="KW-0812">Transmembrane</keyword>
<dbReference type="Pfam" id="PF02714">
    <property type="entry name" value="RSN1_7TM"/>
    <property type="match status" value="1"/>
</dbReference>
<evidence type="ECO:0000313" key="12">
    <source>
        <dbReference type="Proteomes" id="UP001219933"/>
    </source>
</evidence>
<keyword evidence="3" id="KW-0813">Transport</keyword>
<feature type="transmembrane region" description="Helical" evidence="7">
    <location>
        <begin position="471"/>
        <end position="489"/>
    </location>
</feature>
<evidence type="ECO:0008006" key="13">
    <source>
        <dbReference type="Google" id="ProtNLM"/>
    </source>
</evidence>
<comment type="subcellular location">
    <subcellularLocation>
        <location evidence="1">Membrane</location>
        <topology evidence="1">Multi-pass membrane protein</topology>
    </subcellularLocation>
</comment>
<dbReference type="InterPro" id="IPR003864">
    <property type="entry name" value="CSC1/OSCA1-like_7TM"/>
</dbReference>
<dbReference type="AlphaFoldDB" id="A0AAF0EZY2"/>
<proteinExistence type="inferred from homology"/>
<evidence type="ECO:0000259" key="8">
    <source>
        <dbReference type="Pfam" id="PF02714"/>
    </source>
</evidence>
<sequence>MDIWWSDMRNDTLPELPGRPSDDMYEGPWLQQQIIFSLVLGLFFVMIFLFRARRHSDHIDRLGLGNQYSLLSWAFKTIRFPDVAVLQTIGLDAATGLLFLKMGFIYMLCTSFWAVFVLMPVNYYQNGWIDGVSKGESMGYTDELSIMHNIKLPAAPLPYIPVPKVITRKALYENTQLTSVYFCSLLALYLFWRTYGVFIRFRQGHADQEMLTQRARTVEVRSLPAHLTDADALAAYFGTMNLEVETAVVLKETTALDHLLVRRLAALERLEKTWAAWAVEPLENLCPDSIAAETRAIVTRPHPGGAPLVGTNVQSPRGRPQLRVSLNPFVPTVDAIDYYSFEFAELDREVQRMRESSFATGHAAFVTFADAVSAQIASQVVHYPHPGHCETLPAAEPRDILWQNEEPAIWDRRFRNSIVFVIMTLFLLFYGTIISFLATFLNLEAIMRMLPWLSDMLSDSPRVRALVQNNLPAVIIPTFNGILPIALEASAYFQRFRSRSSVDYSVMKKYHLYLLFSVVFVSLVMSILWDLKATAEYPMRLIDRFAQSLPRARHFSLSYVVFQAFAMQPFQLIQLPRIIYNAYTRLSGVRSPRQKAADRLPSRQSLSDFYPQALLVFTLCMLYSIVSPLILTFGAIYFGFAYIVAKYQMLNVIDKPYEAHGHAWPLVMNRCTWALFVFQVFQFSLFSVRKQVFSSLMVVPLIAFTIWFHMHLKRTFTPLSTYLSLYDIYAAEDDQQDAAAEHATVAESTSIAPTLLHNMREPPLAINNPGVLDSSRSSYGQPAIVGRLPELWLPE</sequence>
<dbReference type="InterPro" id="IPR032880">
    <property type="entry name" value="CSC1/OSCA1-like_N"/>
</dbReference>
<evidence type="ECO:0000256" key="1">
    <source>
        <dbReference type="ARBA" id="ARBA00004141"/>
    </source>
</evidence>
<keyword evidence="5 7" id="KW-1133">Transmembrane helix</keyword>
<feature type="transmembrane region" description="Helical" evidence="7">
    <location>
        <begin position="418"/>
        <end position="441"/>
    </location>
</feature>
<evidence type="ECO:0000259" key="9">
    <source>
        <dbReference type="Pfam" id="PF13967"/>
    </source>
</evidence>
<dbReference type="GO" id="GO:0005227">
    <property type="term" value="F:calcium-activated cation channel activity"/>
    <property type="evidence" value="ECO:0007669"/>
    <property type="project" value="InterPro"/>
</dbReference>
<dbReference type="Pfam" id="PF14703">
    <property type="entry name" value="PHM7_cyt"/>
    <property type="match status" value="1"/>
</dbReference>
<gene>
    <name evidence="11" type="ORF">MCUN1_002695</name>
</gene>
<name>A0AAF0EZY2_9BASI</name>
<feature type="transmembrane region" description="Helical" evidence="7">
    <location>
        <begin position="175"/>
        <end position="192"/>
    </location>
</feature>
<dbReference type="PANTHER" id="PTHR13018">
    <property type="entry name" value="PROBABLE MEMBRANE PROTEIN DUF221-RELATED"/>
    <property type="match status" value="1"/>
</dbReference>
<evidence type="ECO:0000256" key="6">
    <source>
        <dbReference type="ARBA" id="ARBA00023136"/>
    </source>
</evidence>
<feature type="domain" description="CSC1/OSCA1-like N-terminal transmembrane" evidence="9">
    <location>
        <begin position="33"/>
        <end position="193"/>
    </location>
</feature>
<dbReference type="EMBL" id="CP119879">
    <property type="protein sequence ID" value="WFD35827.1"/>
    <property type="molecule type" value="Genomic_DNA"/>
</dbReference>
<feature type="transmembrane region" description="Helical" evidence="7">
    <location>
        <begin position="510"/>
        <end position="529"/>
    </location>
</feature>
<dbReference type="Proteomes" id="UP001219933">
    <property type="component" value="Chromosome 3"/>
</dbReference>
<feature type="transmembrane region" description="Helical" evidence="7">
    <location>
        <begin position="104"/>
        <end position="124"/>
    </location>
</feature>
<dbReference type="InterPro" id="IPR045122">
    <property type="entry name" value="Csc1-like"/>
</dbReference>
<dbReference type="PANTHER" id="PTHR13018:SF5">
    <property type="entry name" value="RE44586P"/>
    <property type="match status" value="1"/>
</dbReference>
<keyword evidence="12" id="KW-1185">Reference proteome</keyword>
<comment type="similarity">
    <text evidence="2">Belongs to the CSC1 (TC 1.A.17) family.</text>
</comment>
<feature type="transmembrane region" description="Helical" evidence="7">
    <location>
        <begin position="692"/>
        <end position="710"/>
    </location>
</feature>
<dbReference type="Pfam" id="PF13967">
    <property type="entry name" value="RSN1_TM"/>
    <property type="match status" value="1"/>
</dbReference>
<organism evidence="11 12">
    <name type="scientific">Malassezia cuniculi</name>
    <dbReference type="NCBI Taxonomy" id="948313"/>
    <lineage>
        <taxon>Eukaryota</taxon>
        <taxon>Fungi</taxon>
        <taxon>Dikarya</taxon>
        <taxon>Basidiomycota</taxon>
        <taxon>Ustilaginomycotina</taxon>
        <taxon>Malasseziomycetes</taxon>
        <taxon>Malasseziales</taxon>
        <taxon>Malasseziaceae</taxon>
        <taxon>Malassezia</taxon>
    </lineage>
</organism>
<feature type="transmembrane region" description="Helical" evidence="7">
    <location>
        <begin position="613"/>
        <end position="645"/>
    </location>
</feature>
<evidence type="ECO:0000259" key="10">
    <source>
        <dbReference type="Pfam" id="PF14703"/>
    </source>
</evidence>
<feature type="domain" description="CSC1/OSCA1-like 7TM region" evidence="8">
    <location>
        <begin position="416"/>
        <end position="686"/>
    </location>
</feature>
<evidence type="ECO:0000256" key="2">
    <source>
        <dbReference type="ARBA" id="ARBA00007779"/>
    </source>
</evidence>
<evidence type="ECO:0000256" key="4">
    <source>
        <dbReference type="ARBA" id="ARBA00022692"/>
    </source>
</evidence>
<feature type="transmembrane region" description="Helical" evidence="7">
    <location>
        <begin position="34"/>
        <end position="52"/>
    </location>
</feature>
<evidence type="ECO:0000256" key="7">
    <source>
        <dbReference type="SAM" id="Phobius"/>
    </source>
</evidence>
<dbReference type="InterPro" id="IPR027815">
    <property type="entry name" value="CSC1/OSCA1-like_cyt"/>
</dbReference>
<accession>A0AAF0EZY2</accession>
<keyword evidence="6 7" id="KW-0472">Membrane</keyword>
<reference evidence="11" key="1">
    <citation type="submission" date="2023-03" db="EMBL/GenBank/DDBJ databases">
        <title>Mating type loci evolution in Malassezia.</title>
        <authorList>
            <person name="Coelho M.A."/>
        </authorList>
    </citation>
    <scope>NUCLEOTIDE SEQUENCE</scope>
    <source>
        <strain evidence="11">CBS 11721</strain>
    </source>
</reference>
<protein>
    <recommendedName>
        <fullName evidence="13">DUF221-domain-containing protein</fullName>
    </recommendedName>
</protein>
<evidence type="ECO:0000256" key="5">
    <source>
        <dbReference type="ARBA" id="ARBA00022989"/>
    </source>
</evidence>
<evidence type="ECO:0000256" key="3">
    <source>
        <dbReference type="ARBA" id="ARBA00022448"/>
    </source>
</evidence>
<evidence type="ECO:0000313" key="11">
    <source>
        <dbReference type="EMBL" id="WFD35827.1"/>
    </source>
</evidence>